<evidence type="ECO:0000259" key="11">
    <source>
        <dbReference type="PROSITE" id="PS50111"/>
    </source>
</evidence>
<accession>A0ABP3UNC2</accession>
<dbReference type="RefSeq" id="WP_343759859.1">
    <property type="nucleotide sequence ID" value="NZ_BAAACG010000006.1"/>
</dbReference>
<keyword evidence="6 10" id="KW-0472">Membrane</keyword>
<sequence>MKKLNLSSIKHKIMIYFSILLVLGCVAFGITSYLISQSSLNNTVDLMLPELSKQGSKLVNQEIESKLKNLESLANIPMMKDEKIKIEEKLKLLKEEVKINGDLRMGIVDTKGNAIYTNGSKLNIKDKENIVRALRGENCIMDPSKSKIDGKIITVYTVPIKSNGKVIGAISSVLDMAAFNKFMDDISVGDTKSSFIVDKEGVTIVDKDIEVVRNQVSYIKKGEEDSNFKAVGEAVKTMIDKKEGTLEYNYDGTDKIMSFSTIKSTGWVVGVVITRHEVLSQLSKLIQGIIIAALVVIALSLIFTRFISAKIAKGIENGVKYIERASQGDFSFEINEKHLKSNDEIGKMSKSINEMKKSISDMINSIKDTSNSIENESDGLYTASNEMTNSCENVSLSIQEVAKGTQEQAEELSKITQILNEFGAKIEEAEKSVKDIETSSFDIKETADESNKHMNNLLISVRNVSHAFNQLEEKTRNVETNVDKINEITNLINSIAEQTNLLALNAAIEAARVGEAGKGFAVVADEIRKLAEQCKNSSENIATIVSTVVSDTGEMSNNTNEVKNILEKQEKSIDITAESFDKITETVDNLMPKIRTTSEAALKISEDKDDIIGRVENISAVSQEVSASSEEISASSEEMTAISNQVEDTAKKLNNMTKDMKDKVDIFNI</sequence>
<evidence type="ECO:0000256" key="1">
    <source>
        <dbReference type="ARBA" id="ARBA00004651"/>
    </source>
</evidence>
<gene>
    <name evidence="13" type="ORF">GCM10008906_12070</name>
</gene>
<protein>
    <submittedName>
        <fullName evidence="13">Methyl-accepting chemotaxis protein</fullName>
    </submittedName>
</protein>
<evidence type="ECO:0000256" key="8">
    <source>
        <dbReference type="ARBA" id="ARBA00029447"/>
    </source>
</evidence>
<evidence type="ECO:0000313" key="13">
    <source>
        <dbReference type="EMBL" id="GAA0736695.1"/>
    </source>
</evidence>
<reference evidence="14" key="1">
    <citation type="journal article" date="2019" name="Int. J. Syst. Evol. Microbiol.">
        <title>The Global Catalogue of Microorganisms (GCM) 10K type strain sequencing project: providing services to taxonomists for standard genome sequencing and annotation.</title>
        <authorList>
            <consortium name="The Broad Institute Genomics Platform"/>
            <consortium name="The Broad Institute Genome Sequencing Center for Infectious Disease"/>
            <person name="Wu L."/>
            <person name="Ma J."/>
        </authorList>
    </citation>
    <scope>NUCLEOTIDE SEQUENCE [LARGE SCALE GENOMIC DNA]</scope>
    <source>
        <strain evidence="14">JCM 1407</strain>
    </source>
</reference>
<dbReference type="CDD" id="cd12912">
    <property type="entry name" value="PDC2_MCP_like"/>
    <property type="match status" value="1"/>
</dbReference>
<dbReference type="SMART" id="SM00304">
    <property type="entry name" value="HAMP"/>
    <property type="match status" value="1"/>
</dbReference>
<comment type="similarity">
    <text evidence="8">Belongs to the methyl-accepting chemotaxis (MCP) protein family.</text>
</comment>
<dbReference type="PROSITE" id="PS51257">
    <property type="entry name" value="PROKAR_LIPOPROTEIN"/>
    <property type="match status" value="1"/>
</dbReference>
<feature type="transmembrane region" description="Helical" evidence="10">
    <location>
        <begin position="285"/>
        <end position="303"/>
    </location>
</feature>
<dbReference type="Pfam" id="PF00015">
    <property type="entry name" value="MCPsignal"/>
    <property type="match status" value="1"/>
</dbReference>
<keyword evidence="7 9" id="KW-0807">Transducer</keyword>
<evidence type="ECO:0000256" key="7">
    <source>
        <dbReference type="ARBA" id="ARBA00023224"/>
    </source>
</evidence>
<evidence type="ECO:0000256" key="6">
    <source>
        <dbReference type="ARBA" id="ARBA00023136"/>
    </source>
</evidence>
<dbReference type="EMBL" id="BAAACG010000006">
    <property type="protein sequence ID" value="GAA0736695.1"/>
    <property type="molecule type" value="Genomic_DNA"/>
</dbReference>
<evidence type="ECO:0000256" key="5">
    <source>
        <dbReference type="ARBA" id="ARBA00022989"/>
    </source>
</evidence>
<comment type="subcellular location">
    <subcellularLocation>
        <location evidence="1">Cell membrane</location>
        <topology evidence="1">Multi-pass membrane protein</topology>
    </subcellularLocation>
</comment>
<keyword evidence="2" id="KW-1003">Cell membrane</keyword>
<evidence type="ECO:0000313" key="14">
    <source>
        <dbReference type="Proteomes" id="UP001501510"/>
    </source>
</evidence>
<feature type="domain" description="HAMP" evidence="12">
    <location>
        <begin position="319"/>
        <end position="364"/>
    </location>
</feature>
<dbReference type="Gene3D" id="1.10.287.950">
    <property type="entry name" value="Methyl-accepting chemotaxis protein"/>
    <property type="match status" value="1"/>
</dbReference>
<keyword evidence="14" id="KW-1185">Reference proteome</keyword>
<evidence type="ECO:0000256" key="9">
    <source>
        <dbReference type="PROSITE-ProRule" id="PRU00284"/>
    </source>
</evidence>
<keyword evidence="5 10" id="KW-1133">Transmembrane helix</keyword>
<dbReference type="InterPro" id="IPR003660">
    <property type="entry name" value="HAMP_dom"/>
</dbReference>
<feature type="domain" description="Methyl-accepting transducer" evidence="11">
    <location>
        <begin position="383"/>
        <end position="640"/>
    </location>
</feature>
<evidence type="ECO:0000256" key="3">
    <source>
        <dbReference type="ARBA" id="ARBA00022500"/>
    </source>
</evidence>
<dbReference type="InterPro" id="IPR033479">
    <property type="entry name" value="dCache_1"/>
</dbReference>
<proteinExistence type="inferred from homology"/>
<name>A0ABP3UNC2_9CLOT</name>
<dbReference type="PROSITE" id="PS50885">
    <property type="entry name" value="HAMP"/>
    <property type="match status" value="1"/>
</dbReference>
<evidence type="ECO:0000256" key="2">
    <source>
        <dbReference type="ARBA" id="ARBA00022475"/>
    </source>
</evidence>
<dbReference type="Pfam" id="PF02743">
    <property type="entry name" value="dCache_1"/>
    <property type="match status" value="1"/>
</dbReference>
<evidence type="ECO:0000256" key="10">
    <source>
        <dbReference type="SAM" id="Phobius"/>
    </source>
</evidence>
<dbReference type="CDD" id="cd06225">
    <property type="entry name" value="HAMP"/>
    <property type="match status" value="1"/>
</dbReference>
<keyword evidence="4 10" id="KW-0812">Transmembrane</keyword>
<dbReference type="Gene3D" id="3.30.450.20">
    <property type="entry name" value="PAS domain"/>
    <property type="match status" value="1"/>
</dbReference>
<organism evidence="13 14">
    <name type="scientific">Clostridium oceanicum</name>
    <dbReference type="NCBI Taxonomy" id="1543"/>
    <lineage>
        <taxon>Bacteria</taxon>
        <taxon>Bacillati</taxon>
        <taxon>Bacillota</taxon>
        <taxon>Clostridia</taxon>
        <taxon>Eubacteriales</taxon>
        <taxon>Clostridiaceae</taxon>
        <taxon>Clostridium</taxon>
    </lineage>
</organism>
<comment type="caution">
    <text evidence="13">The sequence shown here is derived from an EMBL/GenBank/DDBJ whole genome shotgun (WGS) entry which is preliminary data.</text>
</comment>
<dbReference type="Proteomes" id="UP001501510">
    <property type="component" value="Unassembled WGS sequence"/>
</dbReference>
<keyword evidence="3" id="KW-0145">Chemotaxis</keyword>
<evidence type="ECO:0000259" key="12">
    <source>
        <dbReference type="PROSITE" id="PS50885"/>
    </source>
</evidence>
<dbReference type="Gene3D" id="6.10.340.10">
    <property type="match status" value="1"/>
</dbReference>
<evidence type="ECO:0000256" key="4">
    <source>
        <dbReference type="ARBA" id="ARBA00022692"/>
    </source>
</evidence>
<dbReference type="SUPFAM" id="SSF58104">
    <property type="entry name" value="Methyl-accepting chemotaxis protein (MCP) signaling domain"/>
    <property type="match status" value="1"/>
</dbReference>
<dbReference type="PROSITE" id="PS50111">
    <property type="entry name" value="CHEMOTAXIS_TRANSDUC_2"/>
    <property type="match status" value="1"/>
</dbReference>
<dbReference type="InterPro" id="IPR004089">
    <property type="entry name" value="MCPsignal_dom"/>
</dbReference>
<dbReference type="PANTHER" id="PTHR32089:SF112">
    <property type="entry name" value="LYSOZYME-LIKE PROTEIN-RELATED"/>
    <property type="match status" value="1"/>
</dbReference>
<dbReference type="SMART" id="SM00283">
    <property type="entry name" value="MA"/>
    <property type="match status" value="1"/>
</dbReference>
<feature type="transmembrane region" description="Helical" evidence="10">
    <location>
        <begin position="12"/>
        <end position="35"/>
    </location>
</feature>
<dbReference type="PANTHER" id="PTHR32089">
    <property type="entry name" value="METHYL-ACCEPTING CHEMOTAXIS PROTEIN MCPB"/>
    <property type="match status" value="1"/>
</dbReference>